<dbReference type="InterPro" id="IPR001279">
    <property type="entry name" value="Metallo-B-lactamas"/>
</dbReference>
<evidence type="ECO:0000313" key="3">
    <source>
        <dbReference type="Proteomes" id="UP000308230"/>
    </source>
</evidence>
<dbReference type="EMBL" id="SWLG01000008">
    <property type="protein sequence ID" value="TLS36987.1"/>
    <property type="molecule type" value="Genomic_DNA"/>
</dbReference>
<dbReference type="PANTHER" id="PTHR42951">
    <property type="entry name" value="METALLO-BETA-LACTAMASE DOMAIN-CONTAINING"/>
    <property type="match status" value="1"/>
</dbReference>
<dbReference type="Pfam" id="PF00753">
    <property type="entry name" value="Lactamase_B"/>
    <property type="match status" value="1"/>
</dbReference>
<protein>
    <submittedName>
        <fullName evidence="2">MBL fold metallo-hydrolase</fullName>
    </submittedName>
</protein>
<proteinExistence type="predicted"/>
<feature type="domain" description="Metallo-beta-lactamase" evidence="1">
    <location>
        <begin position="22"/>
        <end position="224"/>
    </location>
</feature>
<dbReference type="InterPro" id="IPR050855">
    <property type="entry name" value="NDM-1-like"/>
</dbReference>
<dbReference type="SUPFAM" id="SSF56281">
    <property type="entry name" value="Metallo-hydrolase/oxidoreductase"/>
    <property type="match status" value="1"/>
</dbReference>
<keyword evidence="2" id="KW-0378">Hydrolase</keyword>
<organism evidence="2 3">
    <name type="scientific">Exobacillus caeni</name>
    <dbReference type="NCBI Taxonomy" id="2574798"/>
    <lineage>
        <taxon>Bacteria</taxon>
        <taxon>Bacillati</taxon>
        <taxon>Bacillota</taxon>
        <taxon>Bacilli</taxon>
        <taxon>Bacillales</taxon>
        <taxon>Guptibacillaceae</taxon>
        <taxon>Exobacillus</taxon>
    </lineage>
</organism>
<evidence type="ECO:0000313" key="2">
    <source>
        <dbReference type="EMBL" id="TLS36987.1"/>
    </source>
</evidence>
<dbReference type="Gene3D" id="3.60.15.10">
    <property type="entry name" value="Ribonuclease Z/Hydroxyacylglutathione hydrolase-like"/>
    <property type="match status" value="1"/>
</dbReference>
<dbReference type="SMART" id="SM00849">
    <property type="entry name" value="Lactamase_B"/>
    <property type="match status" value="1"/>
</dbReference>
<dbReference type="OrthoDB" id="9802248at2"/>
<reference evidence="2 3" key="1">
    <citation type="submission" date="2019-04" db="EMBL/GenBank/DDBJ databases">
        <title>Bacillus caeni sp. nov., a bacterium isolated from mangrove sediment.</title>
        <authorList>
            <person name="Huang H."/>
            <person name="Mo K."/>
            <person name="Hu Y."/>
        </authorList>
    </citation>
    <scope>NUCLEOTIDE SEQUENCE [LARGE SCALE GENOMIC DNA]</scope>
    <source>
        <strain evidence="2 3">HB172195</strain>
    </source>
</reference>
<accession>A0A5R9F0D1</accession>
<evidence type="ECO:0000259" key="1">
    <source>
        <dbReference type="SMART" id="SM00849"/>
    </source>
</evidence>
<name>A0A5R9F0D1_9BACL</name>
<dbReference type="AlphaFoldDB" id="A0A5R9F0D1"/>
<dbReference type="Proteomes" id="UP000308230">
    <property type="component" value="Unassembled WGS sequence"/>
</dbReference>
<gene>
    <name evidence="2" type="ORF">FCL54_13625</name>
</gene>
<dbReference type="InterPro" id="IPR036866">
    <property type="entry name" value="RibonucZ/Hydroxyglut_hydro"/>
</dbReference>
<keyword evidence="3" id="KW-1185">Reference proteome</keyword>
<dbReference type="RefSeq" id="WP_138127185.1">
    <property type="nucleotide sequence ID" value="NZ_SWLG01000008.1"/>
</dbReference>
<dbReference type="CDD" id="cd07721">
    <property type="entry name" value="yflN-like_MBL-fold"/>
    <property type="match status" value="1"/>
</dbReference>
<comment type="caution">
    <text evidence="2">The sequence shown here is derived from an EMBL/GenBank/DDBJ whole genome shotgun (WGS) entry which is preliminary data.</text>
</comment>
<sequence>MKVANGVDMLEIGFEAFGRSAAIYPTLIWDEKEAVLVDTGMPGQFPQILEAINNAGVPFEKLKAVILTHQDLDHVGSLPEVIKSSTNPITVYAHELDKPYIEGERPLIKSDPAKMSREEWNVLPEPVKHLYENPPKSKVDETIRNGQELPYFGGIQVIHTPGHTAGHVSLYLKQSKTLLAGDGLIAIDGSLKGPVKQTTLDLKTAVHSLKKLLDYDIESVICYHGGLCNENVKEQIKFLVEQRDEAVFIMR</sequence>
<dbReference type="PANTHER" id="PTHR42951:SF15">
    <property type="entry name" value="METALLO-BETA-LACTAMASE SUPERFAMILY PROTEIN"/>
    <property type="match status" value="1"/>
</dbReference>
<dbReference type="GO" id="GO:0016787">
    <property type="term" value="F:hydrolase activity"/>
    <property type="evidence" value="ECO:0007669"/>
    <property type="project" value="UniProtKB-KW"/>
</dbReference>